<reference evidence="1 2" key="1">
    <citation type="submission" date="2017-04" db="EMBL/GenBank/DDBJ databases">
        <authorList>
            <person name="Afonso C.L."/>
            <person name="Miller P.J."/>
            <person name="Scott M.A."/>
            <person name="Spackman E."/>
            <person name="Goraichik I."/>
            <person name="Dimitrov K.M."/>
            <person name="Suarez D.L."/>
            <person name="Swayne D.E."/>
        </authorList>
    </citation>
    <scope>NUCLEOTIDE SEQUENCE [LARGE SCALE GENOMIC DNA]</scope>
    <source>
        <strain evidence="2">XA(T)</strain>
    </source>
</reference>
<dbReference type="InterPro" id="IPR007138">
    <property type="entry name" value="ABM_dom"/>
</dbReference>
<dbReference type="SUPFAM" id="SSF54909">
    <property type="entry name" value="Dimeric alpha+beta barrel"/>
    <property type="match status" value="1"/>
</dbReference>
<gene>
    <name evidence="1" type="ORF">B5808_17575</name>
</gene>
<dbReference type="EMBL" id="CP020715">
    <property type="protein sequence ID" value="ARJ06828.1"/>
    <property type="molecule type" value="Genomic_DNA"/>
</dbReference>
<dbReference type="PROSITE" id="PS51725">
    <property type="entry name" value="ABM"/>
    <property type="match status" value="1"/>
</dbReference>
<dbReference type="InterPro" id="IPR050744">
    <property type="entry name" value="AI-2_Isomerase_LsrG"/>
</dbReference>
<dbReference type="PANTHER" id="PTHR33336">
    <property type="entry name" value="QUINOL MONOOXYGENASE YGIN-RELATED"/>
    <property type="match status" value="1"/>
</dbReference>
<dbReference type="GO" id="GO:0016491">
    <property type="term" value="F:oxidoreductase activity"/>
    <property type="evidence" value="ECO:0007669"/>
    <property type="project" value="TreeGrafter"/>
</dbReference>
<sequence>MYTVFVRLQIALEKRDEFVAGIRANARASLADEPGCLRFDVHQDATDPTTFYFYEIYVDEAAFETAHRAAPHYARWREVVAACVVPGTQQNTYALPLFPGDIPENPTS</sequence>
<dbReference type="Proteomes" id="UP000192775">
    <property type="component" value="Chromosome"/>
</dbReference>
<keyword evidence="2" id="KW-1185">Reference proteome</keyword>
<organism evidence="1 2">
    <name type="scientific">Cnuibacter physcomitrellae</name>
    <dbReference type="NCBI Taxonomy" id="1619308"/>
    <lineage>
        <taxon>Bacteria</taxon>
        <taxon>Bacillati</taxon>
        <taxon>Actinomycetota</taxon>
        <taxon>Actinomycetes</taxon>
        <taxon>Micrococcales</taxon>
        <taxon>Microbacteriaceae</taxon>
        <taxon>Cnuibacter</taxon>
    </lineage>
</organism>
<dbReference type="KEGG" id="cphy:B5808_17575"/>
<protein>
    <submittedName>
        <fullName evidence="1">Uncharacterized protein</fullName>
    </submittedName>
</protein>
<evidence type="ECO:0000313" key="1">
    <source>
        <dbReference type="EMBL" id="ARJ06828.1"/>
    </source>
</evidence>
<dbReference type="PANTHER" id="PTHR33336:SF1">
    <property type="entry name" value="(4S)-4-HYDROXY-5-PHOSPHONOOXYPENTANE-2,3-DIONE ISOMERASE"/>
    <property type="match status" value="1"/>
</dbReference>
<accession>A0A1X9LR74</accession>
<dbReference type="RefSeq" id="WP_085020966.1">
    <property type="nucleotide sequence ID" value="NZ_BMHD01000001.1"/>
</dbReference>
<evidence type="ECO:0000313" key="2">
    <source>
        <dbReference type="Proteomes" id="UP000192775"/>
    </source>
</evidence>
<dbReference type="GO" id="GO:0005829">
    <property type="term" value="C:cytosol"/>
    <property type="evidence" value="ECO:0007669"/>
    <property type="project" value="TreeGrafter"/>
</dbReference>
<dbReference type="Gene3D" id="3.30.70.100">
    <property type="match status" value="1"/>
</dbReference>
<proteinExistence type="predicted"/>
<dbReference type="AlphaFoldDB" id="A0A1X9LR74"/>
<dbReference type="STRING" id="1619308.B5808_17575"/>
<name>A0A1X9LR74_9MICO</name>
<dbReference type="InterPro" id="IPR011008">
    <property type="entry name" value="Dimeric_a/b-barrel"/>
</dbReference>
<dbReference type="Pfam" id="PF03992">
    <property type="entry name" value="ABM"/>
    <property type="match status" value="1"/>
</dbReference>